<gene>
    <name evidence="2" type="ORF">M421DRAFT_95915</name>
</gene>
<dbReference type="GeneID" id="54356016"/>
<proteinExistence type="predicted"/>
<organism evidence="2 3">
    <name type="scientific">Didymella exigua CBS 183.55</name>
    <dbReference type="NCBI Taxonomy" id="1150837"/>
    <lineage>
        <taxon>Eukaryota</taxon>
        <taxon>Fungi</taxon>
        <taxon>Dikarya</taxon>
        <taxon>Ascomycota</taxon>
        <taxon>Pezizomycotina</taxon>
        <taxon>Dothideomycetes</taxon>
        <taxon>Pleosporomycetidae</taxon>
        <taxon>Pleosporales</taxon>
        <taxon>Pleosporineae</taxon>
        <taxon>Didymellaceae</taxon>
        <taxon>Didymella</taxon>
    </lineage>
</organism>
<evidence type="ECO:0000313" key="2">
    <source>
        <dbReference type="EMBL" id="KAF1923811.1"/>
    </source>
</evidence>
<evidence type="ECO:0000313" key="3">
    <source>
        <dbReference type="Proteomes" id="UP000800082"/>
    </source>
</evidence>
<sequence length="721" mass="80183">MTTKKPFIADLGSGIDQHALIRNTRGVVRQSAHYWQHNEDVKDDNTPGVDGSYWPTALDIDQLEGHDHAALLLGVESVPEGEWLMYGHQGNTPLFKQKKPLVVPPYSNDHFYVKDISFRVPWARKDFPWGFAGDVKWTLRRKSSSPASESEAECIDLGVTRLEYYGIAKLAPLFGGAVDVAFLRTFVLPARSSSATDWPRHVAKAAFWDFGFRYNSSSGASSYASGYTSETFNLRRWTRDAGRNELVNCYDQAGLVQIALALAGPRIGKSQMMHLDPFGFVNPTELVGRGLTNNPFPHSAEQAAKKAGISNTWLVDRNSPYRSPFSRHTFVRLGDEHGRIIDACAGPHLGTETLQEYIDAAVSQVSEGPNDDDPNTTFLYSREICKHPATVGDLNHSHRGVTAINACPIPSPEKAEKREKTPYSSVSMSVATSKGTPAEAPSKFRLSDLTDALERASGMKVELELRVNSFGAHVTYDVPCFLPDGTEKDAIDVQIVVLQTNDQAQKYFEWDLHNYHNTDAEHWEKLGVPEFDDRLSLASAGVDGKRGVIVWVRGQMFLRVEGYPSSIALWEGYGRELDALLRAPRGDSSFQVTVSPQDCTVARFQTYEAHIGVSIVSIPHDCDVDKLTESRGQISQEQNVHWTVTDTTNTDGAEDPELFQDLLLIESWAGAAEATKVQFTGVRKPVRHKLLWCFADEDDSLRTYATETTVQVQSVGQEHFR</sequence>
<keyword evidence="3" id="KW-1185">Reference proteome</keyword>
<feature type="compositionally biased region" description="Polar residues" evidence="1">
    <location>
        <begin position="422"/>
        <end position="435"/>
    </location>
</feature>
<feature type="region of interest" description="Disordered" evidence="1">
    <location>
        <begin position="405"/>
        <end position="439"/>
    </location>
</feature>
<protein>
    <submittedName>
        <fullName evidence="2">Uncharacterized protein</fullName>
    </submittedName>
</protein>
<dbReference type="OrthoDB" id="5121585at2759"/>
<name>A0A6A5R6M0_9PLEO</name>
<evidence type="ECO:0000256" key="1">
    <source>
        <dbReference type="SAM" id="MobiDB-lite"/>
    </source>
</evidence>
<accession>A0A6A5R6M0</accession>
<dbReference type="EMBL" id="ML979001">
    <property type="protein sequence ID" value="KAF1923811.1"/>
    <property type="molecule type" value="Genomic_DNA"/>
</dbReference>
<dbReference type="Proteomes" id="UP000800082">
    <property type="component" value="Unassembled WGS sequence"/>
</dbReference>
<reference evidence="2" key="1">
    <citation type="journal article" date="2020" name="Stud. Mycol.">
        <title>101 Dothideomycetes genomes: a test case for predicting lifestyles and emergence of pathogens.</title>
        <authorList>
            <person name="Haridas S."/>
            <person name="Albert R."/>
            <person name="Binder M."/>
            <person name="Bloem J."/>
            <person name="Labutti K."/>
            <person name="Salamov A."/>
            <person name="Andreopoulos B."/>
            <person name="Baker S."/>
            <person name="Barry K."/>
            <person name="Bills G."/>
            <person name="Bluhm B."/>
            <person name="Cannon C."/>
            <person name="Castanera R."/>
            <person name="Culley D."/>
            <person name="Daum C."/>
            <person name="Ezra D."/>
            <person name="Gonzalez J."/>
            <person name="Henrissat B."/>
            <person name="Kuo A."/>
            <person name="Liang C."/>
            <person name="Lipzen A."/>
            <person name="Lutzoni F."/>
            <person name="Magnuson J."/>
            <person name="Mondo S."/>
            <person name="Nolan M."/>
            <person name="Ohm R."/>
            <person name="Pangilinan J."/>
            <person name="Park H.-J."/>
            <person name="Ramirez L."/>
            <person name="Alfaro M."/>
            <person name="Sun H."/>
            <person name="Tritt A."/>
            <person name="Yoshinaga Y."/>
            <person name="Zwiers L.-H."/>
            <person name="Turgeon B."/>
            <person name="Goodwin S."/>
            <person name="Spatafora J."/>
            <person name="Crous P."/>
            <person name="Grigoriev I."/>
        </authorList>
    </citation>
    <scope>NUCLEOTIDE SEQUENCE</scope>
    <source>
        <strain evidence="2">CBS 183.55</strain>
    </source>
</reference>
<dbReference type="AlphaFoldDB" id="A0A6A5R6M0"/>
<dbReference type="RefSeq" id="XP_033444064.1">
    <property type="nucleotide sequence ID" value="XM_033598349.1"/>
</dbReference>